<evidence type="ECO:0000256" key="4">
    <source>
        <dbReference type="PROSITE-ProRule" id="PRU00322"/>
    </source>
</evidence>
<proteinExistence type="predicted"/>
<dbReference type="GO" id="GO:0005634">
    <property type="term" value="C:nucleus"/>
    <property type="evidence" value="ECO:0007669"/>
    <property type="project" value="TreeGrafter"/>
</dbReference>
<feature type="domain" description="RanBP2-type" evidence="6">
    <location>
        <begin position="490"/>
        <end position="519"/>
    </location>
</feature>
<evidence type="ECO:0000256" key="1">
    <source>
        <dbReference type="ARBA" id="ARBA00022723"/>
    </source>
</evidence>
<dbReference type="PANTHER" id="PTHR46622:SF1">
    <property type="entry name" value="DNA-DEPENDENT METALLOPROTEASE WSS1"/>
    <property type="match status" value="1"/>
</dbReference>
<dbReference type="InterPro" id="IPR053000">
    <property type="entry name" value="WSS1-like_metalloprotease"/>
</dbReference>
<feature type="compositionally biased region" description="Polar residues" evidence="5">
    <location>
        <begin position="189"/>
        <end position="198"/>
    </location>
</feature>
<keyword evidence="1" id="KW-0479">Metal-binding</keyword>
<reference evidence="8 9" key="1">
    <citation type="journal article" date="2012" name="Proc. Natl. Acad. Sci. U.S.A.">
        <title>Comparative genomics of Ceriporiopsis subvermispora and Phanerochaete chrysosporium provide insight into selective ligninolysis.</title>
        <authorList>
            <person name="Fernandez-Fueyo E."/>
            <person name="Ruiz-Duenas F.J."/>
            <person name="Ferreira P."/>
            <person name="Floudas D."/>
            <person name="Hibbett D.S."/>
            <person name="Canessa P."/>
            <person name="Larrondo L.F."/>
            <person name="James T.Y."/>
            <person name="Seelenfreund D."/>
            <person name="Lobos S."/>
            <person name="Polanco R."/>
            <person name="Tello M."/>
            <person name="Honda Y."/>
            <person name="Watanabe T."/>
            <person name="Watanabe T."/>
            <person name="Ryu J.S."/>
            <person name="Kubicek C.P."/>
            <person name="Schmoll M."/>
            <person name="Gaskell J."/>
            <person name="Hammel K.E."/>
            <person name="St John F.J."/>
            <person name="Vanden Wymelenberg A."/>
            <person name="Sabat G."/>
            <person name="Splinter BonDurant S."/>
            <person name="Syed K."/>
            <person name="Yadav J.S."/>
            <person name="Doddapaneni H."/>
            <person name="Subramanian V."/>
            <person name="Lavin J.L."/>
            <person name="Oguiza J.A."/>
            <person name="Perez G."/>
            <person name="Pisabarro A.G."/>
            <person name="Ramirez L."/>
            <person name="Santoyo F."/>
            <person name="Master E."/>
            <person name="Coutinho P.M."/>
            <person name="Henrissat B."/>
            <person name="Lombard V."/>
            <person name="Magnuson J.K."/>
            <person name="Kuees U."/>
            <person name="Hori C."/>
            <person name="Igarashi K."/>
            <person name="Samejima M."/>
            <person name="Held B.W."/>
            <person name="Barry K.W."/>
            <person name="LaButti K.M."/>
            <person name="Lapidus A."/>
            <person name="Lindquist E.A."/>
            <person name="Lucas S.M."/>
            <person name="Riley R."/>
            <person name="Salamov A.A."/>
            <person name="Hoffmeister D."/>
            <person name="Schwenk D."/>
            <person name="Hadar Y."/>
            <person name="Yarden O."/>
            <person name="de Vries R.P."/>
            <person name="Wiebenga A."/>
            <person name="Stenlid J."/>
            <person name="Eastwood D."/>
            <person name="Grigoriev I.V."/>
            <person name="Berka R.M."/>
            <person name="Blanchette R.A."/>
            <person name="Kersten P."/>
            <person name="Martinez A.T."/>
            <person name="Vicuna R."/>
            <person name="Cullen D."/>
        </authorList>
    </citation>
    <scope>NUCLEOTIDE SEQUENCE [LARGE SCALE GENOMIC DNA]</scope>
    <source>
        <strain evidence="8 9">B</strain>
    </source>
</reference>
<feature type="compositionally biased region" description="Basic residues" evidence="5">
    <location>
        <begin position="172"/>
        <end position="186"/>
    </location>
</feature>
<sequence length="532" mass="57487">MVHIRLNERETNPNPHVNFIIALPAEDEVSREEARQLLRALAAQVRPVMKAHGFTVNSLEEYECNKVFAGRNWNNGEVIELVLRNANGQYLPVSWLLSTLCHELAHIEHMNHGPAFQALWTKLRQEVRELQNEGYFGDGYWSSGTRLADSSRIGTHGISAEGLPEYMCGGAHSRKRPTALRRRRGTRQVGPSNHTGAQTAKRRKAGSRVAAKGAFKGEGKALNDDIAEEGKKIGTGFGKQASSKRAREERALAAERRLLVLQGRAGPSSKLVSPPQNTGPEAEDASGSSDEDAGPRETDQDRRRTMLEAMGQADLEELKAARTDYSDDFMIPAAGPRDGASVASAARRQPSSYSREVVSNSSEVDVPVSGPSCDMQTVDQTDSTAITGRTTLENQGSIVLRRNEQHLPEKPRTQRVGSVDILGSGDASSKAKNKSVSYGNIVKSEVDHRKKQHLGMAADSGARRLGGASTPSSRSVSGAHRADSDEIGSNKGEWACLACTLLNLPGHLACSACGTPRGESFSGDSSVQNDHL</sequence>
<dbReference type="GO" id="GO:0008237">
    <property type="term" value="F:metallopeptidase activity"/>
    <property type="evidence" value="ECO:0007669"/>
    <property type="project" value="TreeGrafter"/>
</dbReference>
<feature type="region of interest" description="Disordered" evidence="5">
    <location>
        <begin position="348"/>
        <end position="372"/>
    </location>
</feature>
<evidence type="ECO:0000256" key="5">
    <source>
        <dbReference type="SAM" id="MobiDB-lite"/>
    </source>
</evidence>
<dbReference type="PROSITE" id="PS50199">
    <property type="entry name" value="ZF_RANBP2_2"/>
    <property type="match status" value="1"/>
</dbReference>
<dbReference type="PROSITE" id="PS01358">
    <property type="entry name" value="ZF_RANBP2_1"/>
    <property type="match status" value="1"/>
</dbReference>
<evidence type="ECO:0000259" key="6">
    <source>
        <dbReference type="PROSITE" id="PS50199"/>
    </source>
</evidence>
<dbReference type="SMART" id="SM00547">
    <property type="entry name" value="ZnF_RBZ"/>
    <property type="match status" value="1"/>
</dbReference>
<dbReference type="STRING" id="914234.M2QAS6"/>
<dbReference type="OrthoDB" id="447842at2759"/>
<protein>
    <recommendedName>
        <fullName evidence="10">WLM domain-containing protein</fullName>
    </recommendedName>
</protein>
<dbReference type="InterPro" id="IPR001876">
    <property type="entry name" value="Znf_RanBP2"/>
</dbReference>
<keyword evidence="9" id="KW-1185">Reference proteome</keyword>
<organism evidence="8 9">
    <name type="scientific">Ceriporiopsis subvermispora (strain B)</name>
    <name type="common">White-rot fungus</name>
    <name type="synonym">Gelatoporia subvermispora</name>
    <dbReference type="NCBI Taxonomy" id="914234"/>
    <lineage>
        <taxon>Eukaryota</taxon>
        <taxon>Fungi</taxon>
        <taxon>Dikarya</taxon>
        <taxon>Basidiomycota</taxon>
        <taxon>Agaricomycotina</taxon>
        <taxon>Agaricomycetes</taxon>
        <taxon>Polyporales</taxon>
        <taxon>Gelatoporiaceae</taxon>
        <taxon>Gelatoporia</taxon>
    </lineage>
</organism>
<dbReference type="SUPFAM" id="SSF90209">
    <property type="entry name" value="Ran binding protein zinc finger-like"/>
    <property type="match status" value="1"/>
</dbReference>
<dbReference type="AlphaFoldDB" id="M2QAS6"/>
<dbReference type="PANTHER" id="PTHR46622">
    <property type="entry name" value="DNA-DEPENDENT METALLOPROTEASE WSS1"/>
    <property type="match status" value="1"/>
</dbReference>
<name>M2QAS6_CERS8</name>
<dbReference type="InterPro" id="IPR013536">
    <property type="entry name" value="WLM_dom"/>
</dbReference>
<gene>
    <name evidence="8" type="ORF">CERSUDRAFT_97984</name>
</gene>
<dbReference type="InterPro" id="IPR036443">
    <property type="entry name" value="Znf_RanBP2_sf"/>
</dbReference>
<keyword evidence="3" id="KW-0862">Zinc</keyword>
<evidence type="ECO:0000256" key="2">
    <source>
        <dbReference type="ARBA" id="ARBA00022771"/>
    </source>
</evidence>
<evidence type="ECO:0008006" key="10">
    <source>
        <dbReference type="Google" id="ProtNLM"/>
    </source>
</evidence>
<feature type="region of interest" description="Disordered" evidence="5">
    <location>
        <begin position="264"/>
        <end position="301"/>
    </location>
</feature>
<feature type="compositionally biased region" description="Polar residues" evidence="5">
    <location>
        <begin position="270"/>
        <end position="279"/>
    </location>
</feature>
<dbReference type="PROSITE" id="PS51397">
    <property type="entry name" value="WLM"/>
    <property type="match status" value="1"/>
</dbReference>
<feature type="region of interest" description="Disordered" evidence="5">
    <location>
        <begin position="168"/>
        <end position="213"/>
    </location>
</feature>
<feature type="domain" description="WLM" evidence="7">
    <location>
        <begin position="8"/>
        <end position="259"/>
    </location>
</feature>
<dbReference type="Gene3D" id="2.30.30.380">
    <property type="entry name" value="Zn-finger domain of Sec23/24"/>
    <property type="match status" value="1"/>
</dbReference>
<dbReference type="HOGENOM" id="CLU_040077_0_0_1"/>
<feature type="region of interest" description="Disordered" evidence="5">
    <location>
        <begin position="459"/>
        <end position="487"/>
    </location>
</feature>
<dbReference type="GO" id="GO:0008270">
    <property type="term" value="F:zinc ion binding"/>
    <property type="evidence" value="ECO:0007669"/>
    <property type="project" value="UniProtKB-KW"/>
</dbReference>
<accession>M2QAS6</accession>
<keyword evidence="2 4" id="KW-0863">Zinc-finger</keyword>
<evidence type="ECO:0000256" key="3">
    <source>
        <dbReference type="ARBA" id="ARBA00022833"/>
    </source>
</evidence>
<feature type="compositionally biased region" description="Acidic residues" evidence="5">
    <location>
        <begin position="281"/>
        <end position="292"/>
    </location>
</feature>
<dbReference type="Pfam" id="PF08325">
    <property type="entry name" value="WLM"/>
    <property type="match status" value="1"/>
</dbReference>
<dbReference type="GO" id="GO:0006281">
    <property type="term" value="P:DNA repair"/>
    <property type="evidence" value="ECO:0007669"/>
    <property type="project" value="TreeGrafter"/>
</dbReference>
<dbReference type="EMBL" id="KB445804">
    <property type="protein sequence ID" value="EMD34058.1"/>
    <property type="molecule type" value="Genomic_DNA"/>
</dbReference>
<evidence type="ECO:0000313" key="9">
    <source>
        <dbReference type="Proteomes" id="UP000016930"/>
    </source>
</evidence>
<feature type="compositionally biased region" description="Low complexity" evidence="5">
    <location>
        <begin position="351"/>
        <end position="369"/>
    </location>
</feature>
<evidence type="ECO:0000259" key="7">
    <source>
        <dbReference type="PROSITE" id="PS51397"/>
    </source>
</evidence>
<dbReference type="Proteomes" id="UP000016930">
    <property type="component" value="Unassembled WGS sequence"/>
</dbReference>
<evidence type="ECO:0000313" key="8">
    <source>
        <dbReference type="EMBL" id="EMD34058.1"/>
    </source>
</evidence>